<evidence type="ECO:0000313" key="2">
    <source>
        <dbReference type="EMBL" id="KAF2177350.1"/>
    </source>
</evidence>
<organism evidence="2 3">
    <name type="scientific">Zopfia rhizophila CBS 207.26</name>
    <dbReference type="NCBI Taxonomy" id="1314779"/>
    <lineage>
        <taxon>Eukaryota</taxon>
        <taxon>Fungi</taxon>
        <taxon>Dikarya</taxon>
        <taxon>Ascomycota</taxon>
        <taxon>Pezizomycotina</taxon>
        <taxon>Dothideomycetes</taxon>
        <taxon>Dothideomycetes incertae sedis</taxon>
        <taxon>Zopfiaceae</taxon>
        <taxon>Zopfia</taxon>
    </lineage>
</organism>
<feature type="region of interest" description="Disordered" evidence="1">
    <location>
        <begin position="1"/>
        <end position="26"/>
    </location>
</feature>
<gene>
    <name evidence="2" type="ORF">K469DRAFT_374658</name>
</gene>
<proteinExistence type="predicted"/>
<dbReference type="AlphaFoldDB" id="A0A6A6DHB7"/>
<evidence type="ECO:0000313" key="3">
    <source>
        <dbReference type="Proteomes" id="UP000800200"/>
    </source>
</evidence>
<feature type="compositionally biased region" description="Polar residues" evidence="1">
    <location>
        <begin position="1"/>
        <end position="18"/>
    </location>
</feature>
<keyword evidence="3" id="KW-1185">Reference proteome</keyword>
<dbReference type="Proteomes" id="UP000800200">
    <property type="component" value="Unassembled WGS sequence"/>
</dbReference>
<protein>
    <submittedName>
        <fullName evidence="2">Uncharacterized protein</fullName>
    </submittedName>
</protein>
<accession>A0A6A6DHB7</accession>
<reference evidence="2" key="1">
    <citation type="journal article" date="2020" name="Stud. Mycol.">
        <title>101 Dothideomycetes genomes: a test case for predicting lifestyles and emergence of pathogens.</title>
        <authorList>
            <person name="Haridas S."/>
            <person name="Albert R."/>
            <person name="Binder M."/>
            <person name="Bloem J."/>
            <person name="Labutti K."/>
            <person name="Salamov A."/>
            <person name="Andreopoulos B."/>
            <person name="Baker S."/>
            <person name="Barry K."/>
            <person name="Bills G."/>
            <person name="Bluhm B."/>
            <person name="Cannon C."/>
            <person name="Castanera R."/>
            <person name="Culley D."/>
            <person name="Daum C."/>
            <person name="Ezra D."/>
            <person name="Gonzalez J."/>
            <person name="Henrissat B."/>
            <person name="Kuo A."/>
            <person name="Liang C."/>
            <person name="Lipzen A."/>
            <person name="Lutzoni F."/>
            <person name="Magnuson J."/>
            <person name="Mondo S."/>
            <person name="Nolan M."/>
            <person name="Ohm R."/>
            <person name="Pangilinan J."/>
            <person name="Park H.-J."/>
            <person name="Ramirez L."/>
            <person name="Alfaro M."/>
            <person name="Sun H."/>
            <person name="Tritt A."/>
            <person name="Yoshinaga Y."/>
            <person name="Zwiers L.-H."/>
            <person name="Turgeon B."/>
            <person name="Goodwin S."/>
            <person name="Spatafora J."/>
            <person name="Crous P."/>
            <person name="Grigoriev I."/>
        </authorList>
    </citation>
    <scope>NUCLEOTIDE SEQUENCE</scope>
    <source>
        <strain evidence="2">CBS 207.26</strain>
    </source>
</reference>
<name>A0A6A6DHB7_9PEZI</name>
<dbReference type="EMBL" id="ML994689">
    <property type="protein sequence ID" value="KAF2177350.1"/>
    <property type="molecule type" value="Genomic_DNA"/>
</dbReference>
<sequence length="113" mass="13081">MKIMSNESAEATPSTPNRPSYPAPPDTWRRARFFKDYNNHNNKPMSPITQQNSILGRTGRRWMAERHQYSSPIAIHHMRKLKAKEQGHKLRPPFQIPQETLDKMCSAATNPVQ</sequence>
<evidence type="ECO:0000256" key="1">
    <source>
        <dbReference type="SAM" id="MobiDB-lite"/>
    </source>
</evidence>